<feature type="coiled-coil region" evidence="2">
    <location>
        <begin position="195"/>
        <end position="292"/>
    </location>
</feature>
<dbReference type="GO" id="GO:0043548">
    <property type="term" value="F:phosphatidylinositol 3-kinase binding"/>
    <property type="evidence" value="ECO:0007669"/>
    <property type="project" value="TreeGrafter"/>
</dbReference>
<dbReference type="AlphaFoldDB" id="A0A0N1NXJ1"/>
<dbReference type="GO" id="GO:0000407">
    <property type="term" value="C:phagophore assembly site"/>
    <property type="evidence" value="ECO:0007669"/>
    <property type="project" value="TreeGrafter"/>
</dbReference>
<feature type="domain" description="Atg6 BARA" evidence="4">
    <location>
        <begin position="289"/>
        <end position="517"/>
    </location>
</feature>
<evidence type="ECO:0000256" key="1">
    <source>
        <dbReference type="ARBA" id="ARBA00005965"/>
    </source>
</evidence>
<dbReference type="RefSeq" id="XP_017995565.1">
    <property type="nucleotide sequence ID" value="XM_018144976.1"/>
</dbReference>
<dbReference type="GO" id="GO:0000045">
    <property type="term" value="P:autophagosome assembly"/>
    <property type="evidence" value="ECO:0007669"/>
    <property type="project" value="TreeGrafter"/>
</dbReference>
<dbReference type="GO" id="GO:0030674">
    <property type="term" value="F:protein-macromolecule adaptor activity"/>
    <property type="evidence" value="ECO:0007669"/>
    <property type="project" value="TreeGrafter"/>
</dbReference>
<dbReference type="Proteomes" id="UP000038010">
    <property type="component" value="Unassembled WGS sequence"/>
</dbReference>
<protein>
    <submittedName>
        <fullName evidence="6">Vacuolar protein sorting-associated protein atg6</fullName>
    </submittedName>
</protein>
<accession>A0A0N1NXJ1</accession>
<dbReference type="GO" id="GO:0006995">
    <property type="term" value="P:cellular response to nitrogen starvation"/>
    <property type="evidence" value="ECO:0007669"/>
    <property type="project" value="TreeGrafter"/>
</dbReference>
<dbReference type="GO" id="GO:0000423">
    <property type="term" value="P:mitophagy"/>
    <property type="evidence" value="ECO:0007669"/>
    <property type="project" value="TreeGrafter"/>
</dbReference>
<organism evidence="6 7">
    <name type="scientific">Cyphellophora attinorum</name>
    <dbReference type="NCBI Taxonomy" id="1664694"/>
    <lineage>
        <taxon>Eukaryota</taxon>
        <taxon>Fungi</taxon>
        <taxon>Dikarya</taxon>
        <taxon>Ascomycota</taxon>
        <taxon>Pezizomycotina</taxon>
        <taxon>Eurotiomycetes</taxon>
        <taxon>Chaetothyriomycetidae</taxon>
        <taxon>Chaetothyriales</taxon>
        <taxon>Cyphellophoraceae</taxon>
        <taxon>Cyphellophora</taxon>
    </lineage>
</organism>
<feature type="domain" description="Atg6/beclin coiled-coil" evidence="5">
    <location>
        <begin position="156"/>
        <end position="286"/>
    </location>
</feature>
<reference evidence="6 7" key="1">
    <citation type="submission" date="2015-06" db="EMBL/GenBank/DDBJ databases">
        <title>Draft genome of the ant-associated black yeast Phialophora attae CBS 131958.</title>
        <authorList>
            <person name="Moreno L.F."/>
            <person name="Stielow B.J."/>
            <person name="de Hoog S."/>
            <person name="Vicente V.A."/>
            <person name="Weiss V.A."/>
            <person name="de Vries M."/>
            <person name="Cruz L.M."/>
            <person name="Souza E.M."/>
        </authorList>
    </citation>
    <scope>NUCLEOTIDE SEQUENCE [LARGE SCALE GENOMIC DNA]</scope>
    <source>
        <strain evidence="6 7">CBS 131958</strain>
    </source>
</reference>
<name>A0A0N1NXJ1_9EURO</name>
<dbReference type="Gene3D" id="6.10.250.3110">
    <property type="match status" value="1"/>
</dbReference>
<dbReference type="InterPro" id="IPR040455">
    <property type="entry name" value="Atg6_BARA"/>
</dbReference>
<dbReference type="GeneID" id="28736856"/>
<feature type="compositionally biased region" description="Low complexity" evidence="3">
    <location>
        <begin position="370"/>
        <end position="383"/>
    </location>
</feature>
<dbReference type="Gene3D" id="1.10.418.40">
    <property type="entry name" value="Autophagy protein 6/Beclin 1"/>
    <property type="match status" value="1"/>
</dbReference>
<dbReference type="VEuPathDB" id="FungiDB:AB675_4811"/>
<dbReference type="GO" id="GO:0034271">
    <property type="term" value="C:phosphatidylinositol 3-kinase complex, class III, type I"/>
    <property type="evidence" value="ECO:0007669"/>
    <property type="project" value="TreeGrafter"/>
</dbReference>
<keyword evidence="2" id="KW-0175">Coiled coil</keyword>
<evidence type="ECO:0000259" key="4">
    <source>
        <dbReference type="Pfam" id="PF04111"/>
    </source>
</evidence>
<sequence length="523" mass="57689">MYCQKCRTPLKVDSSLDDLNPAAFDLLVGAAAKSQQNATPTAKLNYPSERKALYDRVAHRASSPLHKRTIPAPQDVHDHPSVEIAGRQAPPDMSFIEITQSQVVDHEKALVETNGTNQSAADGLGAVADGDSMNAKAIKSEKLFSILSSYSDIDHPICTECTSILLQAFSARLATATRERDAYAGFLKSLQQTAATNDSDEKDKVEQEIRDLEAEDEKTYAELLELEVEKAALEGELADLEEESRQLEHEEEAFWASRNAHEKEVYDLTTELQSLQQKYAHDQQQLEKLQRTNVFNDTFCIGHDGLFATINGLRLGRLPNQTVEWAEINAAWGQTLLLLATVAERLGFSFKGYRLRPLGSTSRIEKFDYSQQAPTSTQATAPTNDRSKAPPVKVTPLDLFSSGETAIGRVFNHRKFDTGMVAFLDCLAQLGDYVKHLQAEADGRPAVSAARGGTTGSAETKPVLPYDIEGDKIGNEAKDAPMVSIKLGVGFQQDESFTRACKYVLTCCKFLLAYCSNRESQKR</sequence>
<evidence type="ECO:0000256" key="2">
    <source>
        <dbReference type="SAM" id="Coils"/>
    </source>
</evidence>
<comment type="similarity">
    <text evidence="1">Belongs to the beclin family.</text>
</comment>
<dbReference type="InterPro" id="IPR038274">
    <property type="entry name" value="Atg6/Beclin_C_sf"/>
</dbReference>
<dbReference type="PANTHER" id="PTHR12768:SF4">
    <property type="entry name" value="BECLIN-1"/>
    <property type="match status" value="1"/>
</dbReference>
<dbReference type="EMBL" id="LFJN01000038">
    <property type="protein sequence ID" value="KPI35602.1"/>
    <property type="molecule type" value="Genomic_DNA"/>
</dbReference>
<dbReference type="InterPro" id="IPR041691">
    <property type="entry name" value="Atg6/beclin_CC"/>
</dbReference>
<keyword evidence="7" id="KW-1185">Reference proteome</keyword>
<gene>
    <name evidence="6" type="ORF">AB675_4811</name>
</gene>
<dbReference type="GO" id="GO:0034272">
    <property type="term" value="C:phosphatidylinositol 3-kinase complex, class III, type II"/>
    <property type="evidence" value="ECO:0007669"/>
    <property type="project" value="TreeGrafter"/>
</dbReference>
<comment type="caution">
    <text evidence="6">The sequence shown here is derived from an EMBL/GenBank/DDBJ whole genome shotgun (WGS) entry which is preliminary data.</text>
</comment>
<evidence type="ECO:0000313" key="7">
    <source>
        <dbReference type="Proteomes" id="UP000038010"/>
    </source>
</evidence>
<evidence type="ECO:0000256" key="3">
    <source>
        <dbReference type="SAM" id="MobiDB-lite"/>
    </source>
</evidence>
<dbReference type="Pfam" id="PF17675">
    <property type="entry name" value="APG6_N"/>
    <property type="match status" value="1"/>
</dbReference>
<dbReference type="PANTHER" id="PTHR12768">
    <property type="entry name" value="BECLIN 1"/>
    <property type="match status" value="1"/>
</dbReference>
<dbReference type="FunFam" id="1.10.418.40:FF:000005">
    <property type="entry name" value="Autophagy protein Apg6, putative"/>
    <property type="match status" value="1"/>
</dbReference>
<feature type="region of interest" description="Disordered" evidence="3">
    <location>
        <begin position="367"/>
        <end position="392"/>
    </location>
</feature>
<dbReference type="Pfam" id="PF04111">
    <property type="entry name" value="APG6"/>
    <property type="match status" value="1"/>
</dbReference>
<dbReference type="STRING" id="1664694.A0A0N1NXJ1"/>
<dbReference type="OrthoDB" id="20368at2759"/>
<dbReference type="InterPro" id="IPR007243">
    <property type="entry name" value="Atg6/Beclin"/>
</dbReference>
<proteinExistence type="inferred from homology"/>
<dbReference type="GO" id="GO:0045324">
    <property type="term" value="P:late endosome to vacuole transport"/>
    <property type="evidence" value="ECO:0007669"/>
    <property type="project" value="TreeGrafter"/>
</dbReference>
<evidence type="ECO:0000259" key="5">
    <source>
        <dbReference type="Pfam" id="PF17675"/>
    </source>
</evidence>
<evidence type="ECO:0000313" key="6">
    <source>
        <dbReference type="EMBL" id="KPI35602.1"/>
    </source>
</evidence>